<dbReference type="eggNOG" id="COG2095">
    <property type="taxonomic scope" value="Bacteria"/>
</dbReference>
<evidence type="ECO:0000256" key="1">
    <source>
        <dbReference type="ARBA" id="ARBA00004651"/>
    </source>
</evidence>
<dbReference type="NCBIfam" id="TIGR00427">
    <property type="entry name" value="NAAT family transporter"/>
    <property type="match status" value="1"/>
</dbReference>
<evidence type="ECO:0000256" key="4">
    <source>
        <dbReference type="ARBA" id="ARBA00022692"/>
    </source>
</evidence>
<dbReference type="PANTHER" id="PTHR33508:SF1">
    <property type="entry name" value="UPF0056 MEMBRANE PROTEIN YHCE"/>
    <property type="match status" value="1"/>
</dbReference>
<keyword evidence="5 7" id="KW-1133">Transmembrane helix</keyword>
<keyword evidence="9" id="KW-1185">Reference proteome</keyword>
<evidence type="ECO:0000256" key="7">
    <source>
        <dbReference type="RuleBase" id="RU362048"/>
    </source>
</evidence>
<evidence type="ECO:0000256" key="6">
    <source>
        <dbReference type="ARBA" id="ARBA00023136"/>
    </source>
</evidence>
<dbReference type="OrthoDB" id="21094at2"/>
<name>A0A081NKB8_9GAMM</name>
<dbReference type="PANTHER" id="PTHR33508">
    <property type="entry name" value="UPF0056 MEMBRANE PROTEIN YHCE"/>
    <property type="match status" value="1"/>
</dbReference>
<proteinExistence type="inferred from homology"/>
<dbReference type="GO" id="GO:0005886">
    <property type="term" value="C:plasma membrane"/>
    <property type="evidence" value="ECO:0007669"/>
    <property type="project" value="UniProtKB-SubCell"/>
</dbReference>
<evidence type="ECO:0000313" key="8">
    <source>
        <dbReference type="EMBL" id="KEQ18891.1"/>
    </source>
</evidence>
<dbReference type="RefSeq" id="WP_034832366.1">
    <property type="nucleotide sequence ID" value="NZ_JOKH01000001.1"/>
</dbReference>
<evidence type="ECO:0000256" key="2">
    <source>
        <dbReference type="ARBA" id="ARBA00009784"/>
    </source>
</evidence>
<keyword evidence="6 7" id="KW-0472">Membrane</keyword>
<feature type="transmembrane region" description="Helical" evidence="7">
    <location>
        <begin position="7"/>
        <end position="27"/>
    </location>
</feature>
<feature type="transmembrane region" description="Helical" evidence="7">
    <location>
        <begin position="140"/>
        <end position="160"/>
    </location>
</feature>
<evidence type="ECO:0000313" key="9">
    <source>
        <dbReference type="Proteomes" id="UP000028073"/>
    </source>
</evidence>
<dbReference type="STRING" id="1137799.GZ78_02215"/>
<feature type="transmembrane region" description="Helical" evidence="7">
    <location>
        <begin position="172"/>
        <end position="192"/>
    </location>
</feature>
<protein>
    <recommendedName>
        <fullName evidence="7">UPF0056 membrane protein</fullName>
    </recommendedName>
</protein>
<organism evidence="8 9">
    <name type="scientific">Endozoicomonas numazuensis</name>
    <dbReference type="NCBI Taxonomy" id="1137799"/>
    <lineage>
        <taxon>Bacteria</taxon>
        <taxon>Pseudomonadati</taxon>
        <taxon>Pseudomonadota</taxon>
        <taxon>Gammaproteobacteria</taxon>
        <taxon>Oceanospirillales</taxon>
        <taxon>Endozoicomonadaceae</taxon>
        <taxon>Endozoicomonas</taxon>
    </lineage>
</organism>
<evidence type="ECO:0000256" key="5">
    <source>
        <dbReference type="ARBA" id="ARBA00022989"/>
    </source>
</evidence>
<dbReference type="EMBL" id="JOKH01000001">
    <property type="protein sequence ID" value="KEQ18891.1"/>
    <property type="molecule type" value="Genomic_DNA"/>
</dbReference>
<dbReference type="InterPro" id="IPR002771">
    <property type="entry name" value="Multi_antbiot-R_MarC"/>
</dbReference>
<accession>A0A081NKB8</accession>
<dbReference type="Proteomes" id="UP000028073">
    <property type="component" value="Unassembled WGS sequence"/>
</dbReference>
<feature type="transmembrane region" description="Helical" evidence="7">
    <location>
        <begin position="39"/>
        <end position="62"/>
    </location>
</feature>
<sequence length="206" mass="22030">MQQIIHDFVLLFAVIDPIGTLLLFLSITGGYSARDRNHIALRASLYSGAILLIFIVVGQFLMSAMGIRLVSFQIAGGIILFLFGLKMIFGEDVSHSHDRAEPGHDIAVFPLAIPSMASPGALTAVVVLTDNRRYGIEDQALTSIVLLSVLLITYLLLLAANTIHKWLGDSGSAILIRVMGMILGALAVEIVLQGLSGLSTAPVTHL</sequence>
<comment type="caution">
    <text evidence="8">The sequence shown here is derived from an EMBL/GenBank/DDBJ whole genome shotgun (WGS) entry which is preliminary data.</text>
</comment>
<dbReference type="AlphaFoldDB" id="A0A081NKB8"/>
<feature type="transmembrane region" description="Helical" evidence="7">
    <location>
        <begin position="69"/>
        <end position="89"/>
    </location>
</feature>
<reference evidence="8 9" key="1">
    <citation type="submission" date="2014-06" db="EMBL/GenBank/DDBJ databases">
        <title>Whole Genome Sequences of Three Symbiotic Endozoicomonas Bacteria.</title>
        <authorList>
            <person name="Neave M.J."/>
            <person name="Apprill A."/>
            <person name="Voolstra C.R."/>
        </authorList>
    </citation>
    <scope>NUCLEOTIDE SEQUENCE [LARGE SCALE GENOMIC DNA]</scope>
    <source>
        <strain evidence="8 9">DSM 25634</strain>
    </source>
</reference>
<feature type="transmembrane region" description="Helical" evidence="7">
    <location>
        <begin position="109"/>
        <end position="128"/>
    </location>
</feature>
<gene>
    <name evidence="8" type="ORF">GZ78_02215</name>
</gene>
<comment type="subcellular location">
    <subcellularLocation>
        <location evidence="1 7">Cell membrane</location>
        <topology evidence="1 7">Multi-pass membrane protein</topology>
    </subcellularLocation>
</comment>
<keyword evidence="4 7" id="KW-0812">Transmembrane</keyword>
<dbReference type="Pfam" id="PF01914">
    <property type="entry name" value="MarC"/>
    <property type="match status" value="1"/>
</dbReference>
<evidence type="ECO:0000256" key="3">
    <source>
        <dbReference type="ARBA" id="ARBA00022475"/>
    </source>
</evidence>
<keyword evidence="3" id="KW-1003">Cell membrane</keyword>
<comment type="similarity">
    <text evidence="2 7">Belongs to the UPF0056 (MarC) family.</text>
</comment>